<dbReference type="EMBL" id="DTBH01000031">
    <property type="protein sequence ID" value="HGQ76557.1"/>
    <property type="molecule type" value="Genomic_DNA"/>
</dbReference>
<comment type="caution">
    <text evidence="5">The sequence shown here is derived from an EMBL/GenBank/DDBJ whole genome shotgun (WGS) entry which is preliminary data.</text>
</comment>
<dbReference type="InterPro" id="IPR003593">
    <property type="entry name" value="AAA+_ATPase"/>
</dbReference>
<dbReference type="NCBIfam" id="TIGR01727">
    <property type="entry name" value="oligo_HPY"/>
    <property type="match status" value="1"/>
</dbReference>
<dbReference type="PANTHER" id="PTHR43067:SF4">
    <property type="entry name" value="OLIGOPEPTIDE ABC TRANSPORTER, ATP-BINDING PROTEIN"/>
    <property type="match status" value="1"/>
</dbReference>
<name>A0A7V4FH50_FERPE</name>
<sequence>MKKAITIKNLRAYYILQNSGNKKIVRAVDDVSLDIYEGEILGIAGESGCGKTTLLKVLYGLLNPPLFVKSGEIIYHDVGGTEVDILKLPVSEKRSMLYWKHISYIPQASMNVLNPLLKVKKQFLKVLKTHYKDRKKGQLLEMAAEHAKNLGLPSDILDSYPHQLSGGMRQRVTIAIATLFTPKIIFADEPTTALDVVVQRGVMQILKDLQSIYKNTIVLVSHDIAVHAEITDRLGIMYAGKLVELGPTLSLFRSPLHPYTRFLIESLPQIGEKKTKMSVPGVPPSLINLPSGCRFHPRCPFKSEICSEEEPPFVEVREGHFVACFRTTKEEDYL</sequence>
<dbReference type="PROSITE" id="PS00211">
    <property type="entry name" value="ABC_TRANSPORTER_1"/>
    <property type="match status" value="1"/>
</dbReference>
<organism evidence="5">
    <name type="scientific">Fervidobacterium pennivorans</name>
    <dbReference type="NCBI Taxonomy" id="93466"/>
    <lineage>
        <taxon>Bacteria</taxon>
        <taxon>Thermotogati</taxon>
        <taxon>Thermotogota</taxon>
        <taxon>Thermotogae</taxon>
        <taxon>Thermotogales</taxon>
        <taxon>Fervidobacteriaceae</taxon>
        <taxon>Fervidobacterium</taxon>
    </lineage>
</organism>
<proteinExistence type="predicted"/>
<dbReference type="InterPro" id="IPR003439">
    <property type="entry name" value="ABC_transporter-like_ATP-bd"/>
</dbReference>
<dbReference type="GO" id="GO:0016887">
    <property type="term" value="F:ATP hydrolysis activity"/>
    <property type="evidence" value="ECO:0007669"/>
    <property type="project" value="InterPro"/>
</dbReference>
<evidence type="ECO:0000256" key="2">
    <source>
        <dbReference type="ARBA" id="ARBA00022741"/>
    </source>
</evidence>
<evidence type="ECO:0000313" key="5">
    <source>
        <dbReference type="EMBL" id="HGQ76557.1"/>
    </source>
</evidence>
<evidence type="ECO:0000256" key="1">
    <source>
        <dbReference type="ARBA" id="ARBA00022448"/>
    </source>
</evidence>
<dbReference type="Pfam" id="PF00005">
    <property type="entry name" value="ABC_tran"/>
    <property type="match status" value="1"/>
</dbReference>
<dbReference type="SMART" id="SM00382">
    <property type="entry name" value="AAA"/>
    <property type="match status" value="1"/>
</dbReference>
<keyword evidence="2" id="KW-0547">Nucleotide-binding</keyword>
<feature type="domain" description="ABC transporter" evidence="4">
    <location>
        <begin position="5"/>
        <end position="264"/>
    </location>
</feature>
<dbReference type="InterPro" id="IPR017871">
    <property type="entry name" value="ABC_transporter-like_CS"/>
</dbReference>
<dbReference type="PANTHER" id="PTHR43067">
    <property type="entry name" value="OLIGOPEPTIDE/DIPEPTIDE ABC TRANSPORTER, ATPASE SUBUNIT"/>
    <property type="match status" value="1"/>
</dbReference>
<evidence type="ECO:0000256" key="3">
    <source>
        <dbReference type="ARBA" id="ARBA00022840"/>
    </source>
</evidence>
<protein>
    <submittedName>
        <fullName evidence="5">ABC transporter ATP-binding protein</fullName>
    </submittedName>
</protein>
<dbReference type="AlphaFoldDB" id="A0A7V4FH50"/>
<keyword evidence="3 5" id="KW-0067">ATP-binding</keyword>
<reference evidence="5" key="1">
    <citation type="journal article" date="2020" name="mSystems">
        <title>Genome- and Community-Level Interaction Insights into Carbon Utilization and Element Cycling Functions of Hydrothermarchaeota in Hydrothermal Sediment.</title>
        <authorList>
            <person name="Zhou Z."/>
            <person name="Liu Y."/>
            <person name="Xu W."/>
            <person name="Pan J."/>
            <person name="Luo Z.H."/>
            <person name="Li M."/>
        </authorList>
    </citation>
    <scope>NUCLEOTIDE SEQUENCE [LARGE SCALE GENOMIC DNA]</scope>
    <source>
        <strain evidence="5">SpSt-640</strain>
    </source>
</reference>
<gene>
    <name evidence="5" type="ORF">ENU12_01230</name>
</gene>
<dbReference type="GO" id="GO:0005524">
    <property type="term" value="F:ATP binding"/>
    <property type="evidence" value="ECO:0007669"/>
    <property type="project" value="UniProtKB-KW"/>
</dbReference>
<dbReference type="CDD" id="cd03257">
    <property type="entry name" value="ABC_NikE_OppD_transporters"/>
    <property type="match status" value="1"/>
</dbReference>
<dbReference type="Pfam" id="PF08352">
    <property type="entry name" value="oligo_HPY"/>
    <property type="match status" value="1"/>
</dbReference>
<dbReference type="PROSITE" id="PS50893">
    <property type="entry name" value="ABC_TRANSPORTER_2"/>
    <property type="match status" value="1"/>
</dbReference>
<dbReference type="GO" id="GO:0015833">
    <property type="term" value="P:peptide transport"/>
    <property type="evidence" value="ECO:0007669"/>
    <property type="project" value="InterPro"/>
</dbReference>
<dbReference type="InterPro" id="IPR027417">
    <property type="entry name" value="P-loop_NTPase"/>
</dbReference>
<dbReference type="Gene3D" id="3.40.50.300">
    <property type="entry name" value="P-loop containing nucleotide triphosphate hydrolases"/>
    <property type="match status" value="1"/>
</dbReference>
<keyword evidence="1" id="KW-0813">Transport</keyword>
<dbReference type="InterPro" id="IPR013563">
    <property type="entry name" value="Oligopep_ABC_C"/>
</dbReference>
<dbReference type="SUPFAM" id="SSF52540">
    <property type="entry name" value="P-loop containing nucleoside triphosphate hydrolases"/>
    <property type="match status" value="1"/>
</dbReference>
<evidence type="ECO:0000259" key="4">
    <source>
        <dbReference type="PROSITE" id="PS50893"/>
    </source>
</evidence>
<accession>A0A7V4FH50</accession>